<dbReference type="RefSeq" id="WP_052106489.1">
    <property type="nucleotide sequence ID" value="NZ_AUHT01000008.1"/>
</dbReference>
<dbReference type="SUPFAM" id="SSF53448">
    <property type="entry name" value="Nucleotide-diphospho-sugar transferases"/>
    <property type="match status" value="1"/>
</dbReference>
<dbReference type="InterPro" id="IPR029044">
    <property type="entry name" value="Nucleotide-diphossugar_trans"/>
</dbReference>
<dbReference type="GO" id="GO:0005886">
    <property type="term" value="C:plasma membrane"/>
    <property type="evidence" value="ECO:0007669"/>
    <property type="project" value="UniProtKB-SubCell"/>
</dbReference>
<dbReference type="OrthoDB" id="9777873at2"/>
<name>A0A0A0M9M5_9GAMM</name>
<dbReference type="AlphaFoldDB" id="A0A0A0M9M5"/>
<comment type="caution">
    <text evidence="7">The sequence shown here is derived from an EMBL/GenBank/DDBJ whole genome shotgun (WGS) entry which is preliminary data.</text>
</comment>
<organism evidence="7 8">
    <name type="scientific">Lysobacter defluvii IMMIB APB-9 = DSM 18482</name>
    <dbReference type="NCBI Taxonomy" id="1385515"/>
    <lineage>
        <taxon>Bacteria</taxon>
        <taxon>Pseudomonadati</taxon>
        <taxon>Pseudomonadota</taxon>
        <taxon>Gammaproteobacteria</taxon>
        <taxon>Lysobacterales</taxon>
        <taxon>Lysobacteraceae</taxon>
        <taxon>Novilysobacter</taxon>
    </lineage>
</organism>
<gene>
    <name evidence="7" type="ORF">N791_00445</name>
</gene>
<keyword evidence="3" id="KW-0328">Glycosyltransferase</keyword>
<reference evidence="7 8" key="1">
    <citation type="submission" date="2013-08" db="EMBL/GenBank/DDBJ databases">
        <title>Genomic analysis of Lysobacter defluvii.</title>
        <authorList>
            <person name="Wang Q."/>
            <person name="Wang G."/>
        </authorList>
    </citation>
    <scope>NUCLEOTIDE SEQUENCE [LARGE SCALE GENOMIC DNA]</scope>
    <source>
        <strain evidence="7 8">IMMIB APB-9</strain>
    </source>
</reference>
<dbReference type="Gene3D" id="3.90.550.10">
    <property type="entry name" value="Spore Coat Polysaccharide Biosynthesis Protein SpsA, Chain A"/>
    <property type="match status" value="1"/>
</dbReference>
<dbReference type="Pfam" id="PF00535">
    <property type="entry name" value="Glycos_transf_2"/>
    <property type="match status" value="1"/>
</dbReference>
<evidence type="ECO:0000256" key="5">
    <source>
        <dbReference type="ARBA" id="ARBA00023136"/>
    </source>
</evidence>
<accession>A0A0A0M9M5</accession>
<proteinExistence type="predicted"/>
<dbReference type="STRING" id="1385515.GCA_000423325_01725"/>
<evidence type="ECO:0000313" key="7">
    <source>
        <dbReference type="EMBL" id="KGO99753.1"/>
    </source>
</evidence>
<comment type="subcellular location">
    <subcellularLocation>
        <location evidence="1">Cell membrane</location>
    </subcellularLocation>
</comment>
<protein>
    <submittedName>
        <fullName evidence="7">Glycosyl transferase family 2</fullName>
    </submittedName>
</protein>
<keyword evidence="4 7" id="KW-0808">Transferase</keyword>
<evidence type="ECO:0000313" key="8">
    <source>
        <dbReference type="Proteomes" id="UP000030003"/>
    </source>
</evidence>
<dbReference type="Proteomes" id="UP000030003">
    <property type="component" value="Unassembled WGS sequence"/>
</dbReference>
<evidence type="ECO:0000256" key="3">
    <source>
        <dbReference type="ARBA" id="ARBA00022676"/>
    </source>
</evidence>
<evidence type="ECO:0000256" key="1">
    <source>
        <dbReference type="ARBA" id="ARBA00004236"/>
    </source>
</evidence>
<feature type="domain" description="Glycosyltransferase 2-like" evidence="6">
    <location>
        <begin position="3"/>
        <end position="124"/>
    </location>
</feature>
<keyword evidence="8" id="KW-1185">Reference proteome</keyword>
<dbReference type="InterPro" id="IPR001173">
    <property type="entry name" value="Glyco_trans_2-like"/>
</dbReference>
<evidence type="ECO:0000259" key="6">
    <source>
        <dbReference type="Pfam" id="PF00535"/>
    </source>
</evidence>
<evidence type="ECO:0000256" key="4">
    <source>
        <dbReference type="ARBA" id="ARBA00022679"/>
    </source>
</evidence>
<dbReference type="PANTHER" id="PTHR43646">
    <property type="entry name" value="GLYCOSYLTRANSFERASE"/>
    <property type="match status" value="1"/>
</dbReference>
<dbReference type="PANTHER" id="PTHR43646:SF2">
    <property type="entry name" value="GLYCOSYLTRANSFERASE 2-LIKE DOMAIN-CONTAINING PROTEIN"/>
    <property type="match status" value="1"/>
</dbReference>
<keyword evidence="2" id="KW-1003">Cell membrane</keyword>
<dbReference type="eggNOG" id="COG1215">
    <property type="taxonomic scope" value="Bacteria"/>
</dbReference>
<dbReference type="GO" id="GO:0016757">
    <property type="term" value="F:glycosyltransferase activity"/>
    <property type="evidence" value="ECO:0007669"/>
    <property type="project" value="UniProtKB-KW"/>
</dbReference>
<keyword evidence="5" id="KW-0472">Membrane</keyword>
<dbReference type="EMBL" id="AVBH01000004">
    <property type="protein sequence ID" value="KGO99753.1"/>
    <property type="molecule type" value="Genomic_DNA"/>
</dbReference>
<evidence type="ECO:0000256" key="2">
    <source>
        <dbReference type="ARBA" id="ARBA00022475"/>
    </source>
</evidence>
<sequence>MLSVIIPAHDEERLIGATLEALREATAGLPGGVEVIVVDDASTDRTAEIARSLGARVLHVSHRHIAATRNAGAAAARGDRLLFLDADTRVDRQVVEAAMAALDRGAVGGGTAVRFAGPLPLHMRVLERASILAFRVAGITPGCFVFCTRPAYEAVGGFDERLFAAEDVAFGRALARHGRVAILREPVLTSARKMRTYSLGEKARFLARFAWDAPRMLRSREAMVFWYGGRRHDALDEPGPDRERSGGNR</sequence>